<dbReference type="Gene3D" id="1.10.1370.10">
    <property type="entry name" value="Neurolysin, domain 3"/>
    <property type="match status" value="1"/>
</dbReference>
<gene>
    <name evidence="12" type="ORF">EV696_105159</name>
</gene>
<proteinExistence type="inferred from homology"/>
<evidence type="ECO:0000259" key="11">
    <source>
        <dbReference type="Pfam" id="PF19310"/>
    </source>
</evidence>
<evidence type="ECO:0000256" key="1">
    <source>
        <dbReference type="ARBA" id="ARBA00006040"/>
    </source>
</evidence>
<dbReference type="InterPro" id="IPR024079">
    <property type="entry name" value="MetalloPept_cat_dom_sf"/>
</dbReference>
<dbReference type="InterPro" id="IPR034005">
    <property type="entry name" value="M3A_DCP"/>
</dbReference>
<keyword evidence="13" id="KW-1185">Reference proteome</keyword>
<dbReference type="Pfam" id="PF01432">
    <property type="entry name" value="Peptidase_M3"/>
    <property type="match status" value="1"/>
</dbReference>
<dbReference type="Gene3D" id="3.40.390.10">
    <property type="entry name" value="Collagenase (Catalytic Domain)"/>
    <property type="match status" value="1"/>
</dbReference>
<evidence type="ECO:0000256" key="2">
    <source>
        <dbReference type="ARBA" id="ARBA00022670"/>
    </source>
</evidence>
<dbReference type="InterPro" id="IPR024077">
    <property type="entry name" value="Neurolysin/TOP_dom2"/>
</dbReference>
<feature type="domain" description="Oligopeptidase A N-terminal" evidence="11">
    <location>
        <begin position="20"/>
        <end position="139"/>
    </location>
</feature>
<comment type="caution">
    <text evidence="12">The sequence shown here is derived from an EMBL/GenBank/DDBJ whole genome shotgun (WGS) entry which is preliminary data.</text>
</comment>
<dbReference type="CDD" id="cd06456">
    <property type="entry name" value="M3A_DCP"/>
    <property type="match status" value="1"/>
</dbReference>
<organism evidence="12 13">
    <name type="scientific">Permianibacter aggregans</name>
    <dbReference type="NCBI Taxonomy" id="1510150"/>
    <lineage>
        <taxon>Bacteria</taxon>
        <taxon>Pseudomonadati</taxon>
        <taxon>Pseudomonadota</taxon>
        <taxon>Gammaproteobacteria</taxon>
        <taxon>Pseudomonadales</taxon>
        <taxon>Pseudomonadaceae</taxon>
        <taxon>Permianibacter</taxon>
    </lineage>
</organism>
<keyword evidence="5 9" id="KW-0862">Zinc</keyword>
<evidence type="ECO:0000313" key="13">
    <source>
        <dbReference type="Proteomes" id="UP000295375"/>
    </source>
</evidence>
<protein>
    <recommendedName>
        <fullName evidence="8">oligopeptidase A</fullName>
        <ecNumber evidence="8">3.4.24.70</ecNumber>
    </recommendedName>
</protein>
<dbReference type="PANTHER" id="PTHR11804:SF84">
    <property type="entry name" value="SACCHAROLYSIN"/>
    <property type="match status" value="1"/>
</dbReference>
<keyword evidence="2 9" id="KW-0645">Protease</keyword>
<dbReference type="PANTHER" id="PTHR11804">
    <property type="entry name" value="PROTEASE M3 THIMET OLIGOPEPTIDASE-RELATED"/>
    <property type="match status" value="1"/>
</dbReference>
<dbReference type="GO" id="GO:0006508">
    <property type="term" value="P:proteolysis"/>
    <property type="evidence" value="ECO:0007669"/>
    <property type="project" value="UniProtKB-KW"/>
</dbReference>
<keyword evidence="4 9" id="KW-0378">Hydrolase</keyword>
<accession>A0A4R6UUW0</accession>
<dbReference type="EMBL" id="SNYM01000005">
    <property type="protein sequence ID" value="TDQ49185.1"/>
    <property type="molecule type" value="Genomic_DNA"/>
</dbReference>
<dbReference type="GO" id="GO:0004222">
    <property type="term" value="F:metalloendopeptidase activity"/>
    <property type="evidence" value="ECO:0007669"/>
    <property type="project" value="UniProtKB-EC"/>
</dbReference>
<evidence type="ECO:0000256" key="8">
    <source>
        <dbReference type="ARBA" id="ARBA00026100"/>
    </source>
</evidence>
<dbReference type="GO" id="GO:0046872">
    <property type="term" value="F:metal ion binding"/>
    <property type="evidence" value="ECO:0007669"/>
    <property type="project" value="UniProtKB-UniRule"/>
</dbReference>
<dbReference type="GO" id="GO:0006518">
    <property type="term" value="P:peptide metabolic process"/>
    <property type="evidence" value="ECO:0007669"/>
    <property type="project" value="TreeGrafter"/>
</dbReference>
<evidence type="ECO:0000256" key="6">
    <source>
        <dbReference type="ARBA" id="ARBA00023049"/>
    </source>
</evidence>
<dbReference type="Proteomes" id="UP000295375">
    <property type="component" value="Unassembled WGS sequence"/>
</dbReference>
<evidence type="ECO:0000256" key="4">
    <source>
        <dbReference type="ARBA" id="ARBA00022801"/>
    </source>
</evidence>
<evidence type="ECO:0000256" key="3">
    <source>
        <dbReference type="ARBA" id="ARBA00022723"/>
    </source>
</evidence>
<dbReference type="InterPro" id="IPR001567">
    <property type="entry name" value="Pept_M3A_M3B_dom"/>
</dbReference>
<dbReference type="EC" id="3.4.24.70" evidence="8"/>
<dbReference type="Pfam" id="PF19310">
    <property type="entry name" value="TOP_N"/>
    <property type="match status" value="1"/>
</dbReference>
<keyword evidence="3 9" id="KW-0479">Metal-binding</keyword>
<comment type="cofactor">
    <cofactor evidence="9">
        <name>Zn(2+)</name>
        <dbReference type="ChEBI" id="CHEBI:29105"/>
    </cofactor>
    <text evidence="9">Binds 1 zinc ion.</text>
</comment>
<comment type="catalytic activity">
    <reaction evidence="7">
        <text>Hydrolysis of oligopeptides, with broad specificity. Gly or Ala commonly occur as P1 or P1' residues, but more distant residues are also important, as is shown by the fact that Z-Gly-Pro-Gly-|-Gly-Pro-Ala is cleaved, but not Z-(Gly)(5).</text>
        <dbReference type="EC" id="3.4.24.70"/>
    </reaction>
</comment>
<dbReference type="RefSeq" id="WP_133589583.1">
    <property type="nucleotide sequence ID" value="NZ_CP037953.1"/>
</dbReference>
<dbReference type="InterPro" id="IPR045090">
    <property type="entry name" value="Pept_M3A_M3B"/>
</dbReference>
<dbReference type="AlphaFoldDB" id="A0A4R6UUW0"/>
<comment type="similarity">
    <text evidence="1 9">Belongs to the peptidase M3 family.</text>
</comment>
<feature type="domain" description="Peptidase M3A/M3B catalytic" evidence="10">
    <location>
        <begin position="212"/>
        <end position="671"/>
    </location>
</feature>
<evidence type="ECO:0000256" key="7">
    <source>
        <dbReference type="ARBA" id="ARBA00024603"/>
    </source>
</evidence>
<evidence type="ECO:0000256" key="5">
    <source>
        <dbReference type="ARBA" id="ARBA00022833"/>
    </source>
</evidence>
<dbReference type="GO" id="GO:0005829">
    <property type="term" value="C:cytosol"/>
    <property type="evidence" value="ECO:0007669"/>
    <property type="project" value="UniProtKB-ARBA"/>
</dbReference>
<evidence type="ECO:0000256" key="9">
    <source>
        <dbReference type="RuleBase" id="RU003435"/>
    </source>
</evidence>
<name>A0A4R6UUW0_9GAMM</name>
<dbReference type="Gene3D" id="1.20.1050.40">
    <property type="entry name" value="Endopeptidase. Chain P, domain 1"/>
    <property type="match status" value="1"/>
</dbReference>
<dbReference type="InterPro" id="IPR024080">
    <property type="entry name" value="Neurolysin/TOP_N"/>
</dbReference>
<keyword evidence="6 9" id="KW-0482">Metalloprotease</keyword>
<evidence type="ECO:0000313" key="12">
    <source>
        <dbReference type="EMBL" id="TDQ49185.1"/>
    </source>
</evidence>
<reference evidence="12 13" key="1">
    <citation type="submission" date="2019-03" db="EMBL/GenBank/DDBJ databases">
        <title>Genomic Encyclopedia of Type Strains, Phase IV (KMG-IV): sequencing the most valuable type-strain genomes for metagenomic binning, comparative biology and taxonomic classification.</title>
        <authorList>
            <person name="Goeker M."/>
        </authorList>
    </citation>
    <scope>NUCLEOTIDE SEQUENCE [LARGE SCALE GENOMIC DNA]</scope>
    <source>
        <strain evidence="12 13">DSM 103792</strain>
    </source>
</reference>
<dbReference type="InterPro" id="IPR045666">
    <property type="entry name" value="OpdA_N"/>
</dbReference>
<dbReference type="OrthoDB" id="9773538at2"/>
<evidence type="ECO:0000259" key="10">
    <source>
        <dbReference type="Pfam" id="PF01432"/>
    </source>
</evidence>
<dbReference type="SUPFAM" id="SSF55486">
    <property type="entry name" value="Metalloproteases ('zincins'), catalytic domain"/>
    <property type="match status" value="1"/>
</dbReference>
<dbReference type="FunFam" id="3.40.390.10:FF:000009">
    <property type="entry name" value="Oligopeptidase A"/>
    <property type="match status" value="1"/>
</dbReference>
<sequence>MSALPQFSTIDVEKIIPELNEILERNRAHLASVLASKPQRWATLIDPLEKSENELHKWWSRISHLHSVKDSPALREAYNAALPLLTEYSTEIEQNEDLYQAYCAVRDHDESLSSAQRHIVTEAIRDFELSGIALPADKKKVYADIQQRLSDLGAKFEQNLLDATMAWYLHYPDSKPLQGLPPTALENAQAAAKAHQLEGYVITLDGPSFIAVMTYADDRNLREQVYRAYVTRASEQQADHPEWDNTGIINETLQWRQRLAELLGFPHFAALSLASKMAPDVETVEAFLLDLANKAKPQAENELQEVRDFAAKQFNVKDLEAWDIAYYSEKLRQANYQLSDEDVRPYFPESKVLDGLFAISEKLFGIRFAEHNDVDRWHDSVRFFDVQDESGQVLAHFYVDLHARRHKRGGAWMDDAQGRLKIATGERQKPIAFLTCNFSGPTDSRPALFTHDDVVTLFHEFGHGLHHMLSEVDHLAATGIHGVEWDAVELPSQFMENFCWDPEALKKLSGHYKTGEPLPDDLIEKMLAAKHFQSAMQMVRQLEFSLFDLRLHAQALPVKPAGTMPAFMDVLNAVRAEVSVIKPPAFNRFAHGFSHIFAGGYAAGYYSYKWAEVLSADAFSRFEEDGLFNENTGRAFRKEILAVGGSRPAMQSFIAFRGREPETEPLLRHNGIEVAAA</sequence>